<dbReference type="Gene3D" id="3.40.605.10">
    <property type="entry name" value="Aldehyde Dehydrogenase, Chain A, domain 1"/>
    <property type="match status" value="1"/>
</dbReference>
<evidence type="ECO:0000256" key="3">
    <source>
        <dbReference type="ARBA" id="ARBA00023002"/>
    </source>
</evidence>
<evidence type="ECO:0000256" key="2">
    <source>
        <dbReference type="ARBA" id="ARBA00022857"/>
    </source>
</evidence>
<dbReference type="RefSeq" id="WP_281045834.1">
    <property type="nucleotide sequence ID" value="NZ_JARYGZ010000003.1"/>
</dbReference>
<dbReference type="InterPro" id="IPR047110">
    <property type="entry name" value="GABD/Sad-like"/>
</dbReference>
<comment type="similarity">
    <text evidence="1">Belongs to the aldehyde dehydrogenase family.</text>
</comment>
<accession>A0ABT6N5S3</accession>
<dbReference type="InterPro" id="IPR016163">
    <property type="entry name" value="Ald_DH_C"/>
</dbReference>
<name>A0ABT6N5S3_9SPHN</name>
<gene>
    <name evidence="5" type="ORF">QGN17_17180</name>
</gene>
<evidence type="ECO:0000256" key="1">
    <source>
        <dbReference type="ARBA" id="ARBA00009986"/>
    </source>
</evidence>
<dbReference type="EMBL" id="JARYGZ010000003">
    <property type="protein sequence ID" value="MDH7640469.1"/>
    <property type="molecule type" value="Genomic_DNA"/>
</dbReference>
<reference evidence="5" key="1">
    <citation type="submission" date="2023-04" db="EMBL/GenBank/DDBJ databases">
        <title>Sphingomonas sp. MAHUQ-71 isolated from rice field.</title>
        <authorList>
            <person name="Huq M.A."/>
        </authorList>
    </citation>
    <scope>NUCLEOTIDE SEQUENCE</scope>
    <source>
        <strain evidence="5">MAHUQ-71</strain>
    </source>
</reference>
<feature type="domain" description="Aldehyde dehydrogenase" evidence="4">
    <location>
        <begin position="6"/>
        <end position="456"/>
    </location>
</feature>
<keyword evidence="6" id="KW-1185">Reference proteome</keyword>
<dbReference type="PANTHER" id="PTHR43217:SF1">
    <property type="entry name" value="SUCCINATE SEMIALDEHYDE DEHYDROGENASE [NAD(P)+] SAD"/>
    <property type="match status" value="1"/>
</dbReference>
<dbReference type="Proteomes" id="UP001160625">
    <property type="component" value="Unassembled WGS sequence"/>
</dbReference>
<proteinExistence type="inferred from homology"/>
<dbReference type="Pfam" id="PF00171">
    <property type="entry name" value="Aldedh"/>
    <property type="match status" value="1"/>
</dbReference>
<dbReference type="Gene3D" id="3.40.309.10">
    <property type="entry name" value="Aldehyde Dehydrogenase, Chain A, domain 2"/>
    <property type="match status" value="1"/>
</dbReference>
<keyword evidence="2" id="KW-0521">NADP</keyword>
<dbReference type="CDD" id="cd07100">
    <property type="entry name" value="ALDH_SSADH1_GabD1"/>
    <property type="match status" value="1"/>
</dbReference>
<dbReference type="InterPro" id="IPR015590">
    <property type="entry name" value="Aldehyde_DH_dom"/>
</dbReference>
<evidence type="ECO:0000313" key="5">
    <source>
        <dbReference type="EMBL" id="MDH7640469.1"/>
    </source>
</evidence>
<dbReference type="InterPro" id="IPR044148">
    <property type="entry name" value="ALDH_GabD1-like"/>
</dbReference>
<dbReference type="InterPro" id="IPR016162">
    <property type="entry name" value="Ald_DH_N"/>
</dbReference>
<dbReference type="PANTHER" id="PTHR43217">
    <property type="entry name" value="SUCCINATE SEMIALDEHYDE DEHYDROGENASE [NAD(P)+] SAD"/>
    <property type="match status" value="1"/>
</dbReference>
<comment type="caution">
    <text evidence="5">The sequence shown here is derived from an EMBL/GenBank/DDBJ whole genome shotgun (WGS) entry which is preliminary data.</text>
</comment>
<dbReference type="SUPFAM" id="SSF53720">
    <property type="entry name" value="ALDH-like"/>
    <property type="match status" value="1"/>
</dbReference>
<evidence type="ECO:0000313" key="6">
    <source>
        <dbReference type="Proteomes" id="UP001160625"/>
    </source>
</evidence>
<dbReference type="InterPro" id="IPR016161">
    <property type="entry name" value="Ald_DH/histidinol_DH"/>
</dbReference>
<protein>
    <submittedName>
        <fullName evidence="5">NAD-dependent succinate-semialdehyde dehydrogenase</fullName>
    </submittedName>
</protein>
<organism evidence="5 6">
    <name type="scientific">Sphingomonas oryzagri</name>
    <dbReference type="NCBI Taxonomy" id="3042314"/>
    <lineage>
        <taxon>Bacteria</taxon>
        <taxon>Pseudomonadati</taxon>
        <taxon>Pseudomonadota</taxon>
        <taxon>Alphaproteobacteria</taxon>
        <taxon>Sphingomonadales</taxon>
        <taxon>Sphingomonadaceae</taxon>
        <taxon>Sphingomonas</taxon>
    </lineage>
</organism>
<dbReference type="PROSITE" id="PS00070">
    <property type="entry name" value="ALDEHYDE_DEHYDR_CYS"/>
    <property type="match status" value="1"/>
</dbReference>
<dbReference type="InterPro" id="IPR016160">
    <property type="entry name" value="Ald_DH_CS_CYS"/>
</dbReference>
<keyword evidence="3" id="KW-0560">Oxidoreductase</keyword>
<sequence>MPDSSTGATAINPATGQAAETFPWLGDAERDAALDRAASGYRAWRGLDLAARGDILRKVAAHFRAHAERFARTMTEEMGKPIVQARAEVEKCAKLFDWYVDHGASLIADEPTTIEGDKAYVSFLPIGVVLGIMPWNFPLWQIVRGAVPILFAGNGFLLKHAPNCVRSGLNVEEAFQAAGAPDGAFSVFNAHQDTIADVIADRRIAAVTLTGSVRAGSAVASAAGKAIKKSVLELGGSDPFIVLADADLDAAVKAAVEARFQNSGQICIAAKRIIVEAPIAEAFTSRFVEAVNALKIGDPLDENTYVGPMARRDLRDELHNQVERTIAEGAEVLLAGGPIEGDGNFYAPTILGGVKPGMTAFKEETFGPVAAIVVAKDADEAVTLANDSEFGLSGAVWSGDAARARAMARKLETGGVFINGFAASDPRTPIGGIKHSGYGRELSHFGIREFTNAQIVWQDRR</sequence>
<evidence type="ECO:0000259" key="4">
    <source>
        <dbReference type="Pfam" id="PF00171"/>
    </source>
</evidence>